<evidence type="ECO:0000256" key="2">
    <source>
        <dbReference type="ARBA" id="ARBA00023012"/>
    </source>
</evidence>
<sequence>MAGRGFLAAGVVGWLHDAAGTCRRTPASRHEHPHRGRPAPMRKTIAFILRQLGLKNVQFAEDGDEAWGIINTGRIDLVLLDWNMPRLSGLSLLERIRKSERHGQLPVIMVTAEAHADHVVTAAQAGVTDYVVKPFSPDTLAKKLHAVCDRCPSLVRLRAGIR</sequence>
<dbReference type="Pfam" id="PF00072">
    <property type="entry name" value="Response_reg"/>
    <property type="match status" value="1"/>
</dbReference>
<dbReference type="InterPro" id="IPR011006">
    <property type="entry name" value="CheY-like_superfamily"/>
</dbReference>
<dbReference type="SMART" id="SM00448">
    <property type="entry name" value="REC"/>
    <property type="match status" value="1"/>
</dbReference>
<dbReference type="InterPro" id="IPR050595">
    <property type="entry name" value="Bact_response_regulator"/>
</dbReference>
<dbReference type="KEGG" id="dma:DMR_05220"/>
<dbReference type="STRING" id="573370.DMR_05220"/>
<dbReference type="AlphaFoldDB" id="C4XI51"/>
<dbReference type="eggNOG" id="COG0745">
    <property type="taxonomic scope" value="Bacteria"/>
</dbReference>
<dbReference type="Proteomes" id="UP000009071">
    <property type="component" value="Chromosome"/>
</dbReference>
<evidence type="ECO:0000256" key="3">
    <source>
        <dbReference type="PROSITE-ProRule" id="PRU00169"/>
    </source>
</evidence>
<dbReference type="PANTHER" id="PTHR44591:SF14">
    <property type="entry name" value="PROTEIN PILG"/>
    <property type="match status" value="1"/>
</dbReference>
<dbReference type="GO" id="GO:0000160">
    <property type="term" value="P:phosphorelay signal transduction system"/>
    <property type="evidence" value="ECO:0007669"/>
    <property type="project" value="UniProtKB-KW"/>
</dbReference>
<evidence type="ECO:0000259" key="4">
    <source>
        <dbReference type="PROSITE" id="PS50110"/>
    </source>
</evidence>
<dbReference type="PROSITE" id="PS50110">
    <property type="entry name" value="RESPONSE_REGULATORY"/>
    <property type="match status" value="1"/>
</dbReference>
<dbReference type="InterPro" id="IPR001789">
    <property type="entry name" value="Sig_transdc_resp-reg_receiver"/>
</dbReference>
<proteinExistence type="predicted"/>
<dbReference type="Gene3D" id="3.40.50.2300">
    <property type="match status" value="1"/>
</dbReference>
<evidence type="ECO:0000256" key="1">
    <source>
        <dbReference type="ARBA" id="ARBA00022553"/>
    </source>
</evidence>
<organism evidence="5 6">
    <name type="scientific">Solidesulfovibrio magneticus (strain ATCC 700980 / DSM 13731 / RS-1)</name>
    <name type="common">Desulfovibrio magneticus</name>
    <dbReference type="NCBI Taxonomy" id="573370"/>
    <lineage>
        <taxon>Bacteria</taxon>
        <taxon>Pseudomonadati</taxon>
        <taxon>Thermodesulfobacteriota</taxon>
        <taxon>Desulfovibrionia</taxon>
        <taxon>Desulfovibrionales</taxon>
        <taxon>Desulfovibrionaceae</taxon>
        <taxon>Solidesulfovibrio</taxon>
    </lineage>
</organism>
<evidence type="ECO:0000313" key="5">
    <source>
        <dbReference type="EMBL" id="BAH74013.1"/>
    </source>
</evidence>
<keyword evidence="2" id="KW-0902">Two-component regulatory system</keyword>
<feature type="modified residue" description="4-aspartylphosphate" evidence="3">
    <location>
        <position position="81"/>
    </location>
</feature>
<keyword evidence="1 3" id="KW-0597">Phosphoprotein</keyword>
<name>C4XI51_SOLM1</name>
<dbReference type="HOGENOM" id="CLU_1632732_0_0_7"/>
<reference evidence="5 6" key="1">
    <citation type="journal article" date="2009" name="Genome Res.">
        <title>Whole genome sequence of Desulfovibrio magneticus strain RS-1 revealed common gene clusters in magnetotactic bacteria.</title>
        <authorList>
            <person name="Nakazawa H."/>
            <person name="Arakaki A."/>
            <person name="Narita-Yamada S."/>
            <person name="Yashiro I."/>
            <person name="Jinno K."/>
            <person name="Aoki N."/>
            <person name="Tsuruyama A."/>
            <person name="Okamura Y."/>
            <person name="Tanikawa S."/>
            <person name="Fujita N."/>
            <person name="Takeyama H."/>
            <person name="Matsunaga T."/>
        </authorList>
    </citation>
    <scope>NUCLEOTIDE SEQUENCE [LARGE SCALE GENOMIC DNA]</scope>
    <source>
        <strain evidence="6">ATCC 700980 / DSM 13731 / RS-1</strain>
    </source>
</reference>
<protein>
    <submittedName>
        <fullName evidence="5">Chemotaxis protein CheY</fullName>
    </submittedName>
</protein>
<gene>
    <name evidence="5" type="ordered locus">DMR_05220</name>
</gene>
<keyword evidence="6" id="KW-1185">Reference proteome</keyword>
<dbReference type="EMBL" id="AP010904">
    <property type="protein sequence ID" value="BAH74013.1"/>
    <property type="molecule type" value="Genomic_DNA"/>
</dbReference>
<evidence type="ECO:0000313" key="6">
    <source>
        <dbReference type="Proteomes" id="UP000009071"/>
    </source>
</evidence>
<dbReference type="PANTHER" id="PTHR44591">
    <property type="entry name" value="STRESS RESPONSE REGULATOR PROTEIN 1"/>
    <property type="match status" value="1"/>
</dbReference>
<feature type="domain" description="Response regulatory" evidence="4">
    <location>
        <begin position="31"/>
        <end position="148"/>
    </location>
</feature>
<dbReference type="SUPFAM" id="SSF52172">
    <property type="entry name" value="CheY-like"/>
    <property type="match status" value="1"/>
</dbReference>
<accession>C4XI51</accession>